<comment type="similarity">
    <text evidence="1">Belongs to the sel-1 family.</text>
</comment>
<dbReference type="InterPro" id="IPR011990">
    <property type="entry name" value="TPR-like_helical_dom_sf"/>
</dbReference>
<dbReference type="PANTHER" id="PTHR11102">
    <property type="entry name" value="SEL-1-LIKE PROTEIN"/>
    <property type="match status" value="1"/>
</dbReference>
<dbReference type="SMART" id="SM00671">
    <property type="entry name" value="SEL1"/>
    <property type="match status" value="3"/>
</dbReference>
<dbReference type="InterPro" id="IPR050767">
    <property type="entry name" value="Sel1_AlgK"/>
</dbReference>
<dbReference type="PANTHER" id="PTHR11102:SF160">
    <property type="entry name" value="ERAD-ASSOCIATED E3 UBIQUITIN-PROTEIN LIGASE COMPONENT HRD3"/>
    <property type="match status" value="1"/>
</dbReference>
<accession>A0A0F7RYJ7</accession>
<evidence type="ECO:0000313" key="2">
    <source>
        <dbReference type="EMBL" id="CDS01580.1"/>
    </source>
</evidence>
<dbReference type="InterPro" id="IPR006597">
    <property type="entry name" value="Sel1-like"/>
</dbReference>
<sequence length="315" mass="34275">MAARLRVLRQSAARTLHFQTHIAPVARAVAVAAVPSRPVSSTIFSARHYAVPTNIRAPDQSELEASISRILPSSRYESDSAPSINYEQACSLLSKLLVQLRTTADLASAADRQAYQSSVDADIISSSKEGGFDAQDLSQLANVLLSASADPRRQPLAFRLFQVAHQAGFDDAGYYWASMVLQNTAPPPPSGDSKGRVQEAVTLYQQLSAAGNAQQAVNLYTQAGDKGLAEAWYDLALLFQESRFNPPDQKRARDYLNKGAQLGHPGCLFALGMDHLLDSQTGDKSEAFRLFNQAAEQGDAQSMFQVGSFYFLDRD</sequence>
<reference evidence="3" key="1">
    <citation type="submission" date="2014-06" db="EMBL/GenBank/DDBJ databases">
        <authorList>
            <person name="Berkman P.J."/>
        </authorList>
    </citation>
    <scope>NUCLEOTIDE SEQUENCE [LARGE SCALE GENOMIC DNA]</scope>
</reference>
<dbReference type="STRING" id="49012.A0A0F7RYJ7"/>
<evidence type="ECO:0000256" key="1">
    <source>
        <dbReference type="ARBA" id="ARBA00038101"/>
    </source>
</evidence>
<evidence type="ECO:0000313" key="3">
    <source>
        <dbReference type="Proteomes" id="UP000242770"/>
    </source>
</evidence>
<keyword evidence="3" id="KW-1185">Reference proteome</keyword>
<dbReference type="Gene3D" id="1.25.40.10">
    <property type="entry name" value="Tetratricopeptide repeat domain"/>
    <property type="match status" value="1"/>
</dbReference>
<dbReference type="SUPFAM" id="SSF81901">
    <property type="entry name" value="HCP-like"/>
    <property type="match status" value="1"/>
</dbReference>
<feature type="non-terminal residue" evidence="2">
    <location>
        <position position="315"/>
    </location>
</feature>
<dbReference type="Pfam" id="PF08238">
    <property type="entry name" value="Sel1"/>
    <property type="match status" value="3"/>
</dbReference>
<organism evidence="2 3">
    <name type="scientific">Sporisorium scitamineum</name>
    <dbReference type="NCBI Taxonomy" id="49012"/>
    <lineage>
        <taxon>Eukaryota</taxon>
        <taxon>Fungi</taxon>
        <taxon>Dikarya</taxon>
        <taxon>Basidiomycota</taxon>
        <taxon>Ustilaginomycotina</taxon>
        <taxon>Ustilaginomycetes</taxon>
        <taxon>Ustilaginales</taxon>
        <taxon>Ustilaginaceae</taxon>
        <taxon>Sporisorium</taxon>
    </lineage>
</organism>
<dbReference type="AlphaFoldDB" id="A0A0F7RYJ7"/>
<protein>
    <submittedName>
        <fullName evidence="2">Uncharacterized protein</fullName>
    </submittedName>
</protein>
<gene>
    <name evidence="2" type="primary">SSCI69820.1</name>
</gene>
<name>A0A0F7RYJ7_9BASI</name>
<proteinExistence type="inferred from homology"/>
<dbReference type="EMBL" id="CCFA01004177">
    <property type="protein sequence ID" value="CDS01580.1"/>
    <property type="molecule type" value="Genomic_DNA"/>
</dbReference>
<dbReference type="Proteomes" id="UP000242770">
    <property type="component" value="Unassembled WGS sequence"/>
</dbReference>